<evidence type="ECO:0000313" key="2">
    <source>
        <dbReference type="Proteomes" id="UP000800200"/>
    </source>
</evidence>
<reference evidence="1" key="1">
    <citation type="journal article" date="2020" name="Stud. Mycol.">
        <title>101 Dothideomycetes genomes: a test case for predicting lifestyles and emergence of pathogens.</title>
        <authorList>
            <person name="Haridas S."/>
            <person name="Albert R."/>
            <person name="Binder M."/>
            <person name="Bloem J."/>
            <person name="Labutti K."/>
            <person name="Salamov A."/>
            <person name="Andreopoulos B."/>
            <person name="Baker S."/>
            <person name="Barry K."/>
            <person name="Bills G."/>
            <person name="Bluhm B."/>
            <person name="Cannon C."/>
            <person name="Castanera R."/>
            <person name="Culley D."/>
            <person name="Daum C."/>
            <person name="Ezra D."/>
            <person name="Gonzalez J."/>
            <person name="Henrissat B."/>
            <person name="Kuo A."/>
            <person name="Liang C."/>
            <person name="Lipzen A."/>
            <person name="Lutzoni F."/>
            <person name="Magnuson J."/>
            <person name="Mondo S."/>
            <person name="Nolan M."/>
            <person name="Ohm R."/>
            <person name="Pangilinan J."/>
            <person name="Park H.-J."/>
            <person name="Ramirez L."/>
            <person name="Alfaro M."/>
            <person name="Sun H."/>
            <person name="Tritt A."/>
            <person name="Yoshinaga Y."/>
            <person name="Zwiers L.-H."/>
            <person name="Turgeon B."/>
            <person name="Goodwin S."/>
            <person name="Spatafora J."/>
            <person name="Crous P."/>
            <person name="Grigoriev I."/>
        </authorList>
    </citation>
    <scope>NUCLEOTIDE SEQUENCE</scope>
    <source>
        <strain evidence="1">CBS 207.26</strain>
    </source>
</reference>
<gene>
    <name evidence="1" type="ORF">K469DRAFT_709839</name>
</gene>
<proteinExistence type="predicted"/>
<name>A0A6A6ERX8_9PEZI</name>
<keyword evidence="2" id="KW-1185">Reference proteome</keyword>
<sequence>MEITITLCPGTFDSFFGGFLSPLLESPAPKVPSTTLQPRQLLLPSSRTAPCCPDSCFLGSKIYN</sequence>
<organism evidence="1 2">
    <name type="scientific">Zopfia rhizophila CBS 207.26</name>
    <dbReference type="NCBI Taxonomy" id="1314779"/>
    <lineage>
        <taxon>Eukaryota</taxon>
        <taxon>Fungi</taxon>
        <taxon>Dikarya</taxon>
        <taxon>Ascomycota</taxon>
        <taxon>Pezizomycotina</taxon>
        <taxon>Dothideomycetes</taxon>
        <taxon>Dothideomycetes incertae sedis</taxon>
        <taxon>Zopfiaceae</taxon>
        <taxon>Zopfia</taxon>
    </lineage>
</organism>
<evidence type="ECO:0000313" key="1">
    <source>
        <dbReference type="EMBL" id="KAF2194334.1"/>
    </source>
</evidence>
<dbReference type="AlphaFoldDB" id="A0A6A6ERX8"/>
<accession>A0A6A6ERX8</accession>
<dbReference type="EMBL" id="ML994612">
    <property type="protein sequence ID" value="KAF2194334.1"/>
    <property type="molecule type" value="Genomic_DNA"/>
</dbReference>
<dbReference type="Proteomes" id="UP000800200">
    <property type="component" value="Unassembled WGS sequence"/>
</dbReference>
<protein>
    <submittedName>
        <fullName evidence="1">Uncharacterized protein</fullName>
    </submittedName>
</protein>